<dbReference type="InterPro" id="IPR029032">
    <property type="entry name" value="AhpD-like"/>
</dbReference>
<sequence length="182" mass="19394">MPSYPIHTLATAPEQARPVLEHLNRTFGTIPNIAGAMANSPVLIEAFAGLFRQVHAGTFSEAEIQAVLLTNAVANACDWAVAFHSMLALDEGIAPADVEAIRRRDLPADGRLAALSALARRLIETRGHIGDADLAAFAAAGFRPDQALEILAVTAASTITNYAGTIVRPPLEDFLQPHAWRP</sequence>
<feature type="domain" description="Carboxymuconolactone decarboxylase-like" evidence="1">
    <location>
        <begin position="46"/>
        <end position="119"/>
    </location>
</feature>
<keyword evidence="3" id="KW-1185">Reference proteome</keyword>
<dbReference type="Gene3D" id="1.20.1290.10">
    <property type="entry name" value="AhpD-like"/>
    <property type="match status" value="1"/>
</dbReference>
<evidence type="ECO:0000313" key="3">
    <source>
        <dbReference type="Proteomes" id="UP000216020"/>
    </source>
</evidence>
<dbReference type="InterPro" id="IPR003779">
    <property type="entry name" value="CMD-like"/>
</dbReference>
<dbReference type="AlphaFoldDB" id="A0A261SAI8"/>
<organism evidence="2 3">
    <name type="scientific">Bordetella genomosp. 10</name>
    <dbReference type="NCBI Taxonomy" id="1416804"/>
    <lineage>
        <taxon>Bacteria</taxon>
        <taxon>Pseudomonadati</taxon>
        <taxon>Pseudomonadota</taxon>
        <taxon>Betaproteobacteria</taxon>
        <taxon>Burkholderiales</taxon>
        <taxon>Alcaligenaceae</taxon>
        <taxon>Bordetella</taxon>
    </lineage>
</organism>
<evidence type="ECO:0000259" key="1">
    <source>
        <dbReference type="Pfam" id="PF02627"/>
    </source>
</evidence>
<dbReference type="PANTHER" id="PTHR35446">
    <property type="entry name" value="SI:CH211-175M2.5"/>
    <property type="match status" value="1"/>
</dbReference>
<dbReference type="OrthoDB" id="9801997at2"/>
<reference evidence="3" key="1">
    <citation type="submission" date="2017-05" db="EMBL/GenBank/DDBJ databases">
        <title>Complete and WGS of Bordetella genogroups.</title>
        <authorList>
            <person name="Spilker T."/>
            <person name="Lipuma J."/>
        </authorList>
    </citation>
    <scope>NUCLEOTIDE SEQUENCE [LARGE SCALE GENOMIC DNA]</scope>
    <source>
        <strain evidence="3">AU16122</strain>
    </source>
</reference>
<dbReference type="PANTHER" id="PTHR35446:SF3">
    <property type="entry name" value="CMD DOMAIN-CONTAINING PROTEIN"/>
    <property type="match status" value="1"/>
</dbReference>
<name>A0A261SAI8_9BORD</name>
<protein>
    <submittedName>
        <fullName evidence="2">Carboxymuconolactone decarboxylase</fullName>
    </submittedName>
</protein>
<dbReference type="SUPFAM" id="SSF69118">
    <property type="entry name" value="AhpD-like"/>
    <property type="match status" value="1"/>
</dbReference>
<proteinExistence type="predicted"/>
<dbReference type="Pfam" id="PF02627">
    <property type="entry name" value="CMD"/>
    <property type="match status" value="1"/>
</dbReference>
<gene>
    <name evidence="2" type="ORF">CAL29_10575</name>
</gene>
<accession>A0A261SAI8</accession>
<dbReference type="EMBL" id="NEVM01000002">
    <property type="protein sequence ID" value="OZI33997.1"/>
    <property type="molecule type" value="Genomic_DNA"/>
</dbReference>
<dbReference type="RefSeq" id="WP_094853003.1">
    <property type="nucleotide sequence ID" value="NZ_NEVM01000002.1"/>
</dbReference>
<dbReference type="Proteomes" id="UP000216020">
    <property type="component" value="Unassembled WGS sequence"/>
</dbReference>
<dbReference type="GO" id="GO:0051920">
    <property type="term" value="F:peroxiredoxin activity"/>
    <property type="evidence" value="ECO:0007669"/>
    <property type="project" value="InterPro"/>
</dbReference>
<comment type="caution">
    <text evidence="2">The sequence shown here is derived from an EMBL/GenBank/DDBJ whole genome shotgun (WGS) entry which is preliminary data.</text>
</comment>
<evidence type="ECO:0000313" key="2">
    <source>
        <dbReference type="EMBL" id="OZI33997.1"/>
    </source>
</evidence>